<keyword evidence="3" id="KW-1185">Reference proteome</keyword>
<reference evidence="2 3" key="1">
    <citation type="submission" date="2019-01" db="EMBL/GenBank/DDBJ databases">
        <authorList>
            <person name="Ruckert C."/>
            <person name="Busche T."/>
            <person name="Kalinowski J."/>
        </authorList>
    </citation>
    <scope>NUCLEOTIDE SEQUENCE [LARGE SCALE GENOMIC DNA]</scope>
    <source>
        <strain evidence="2 3">136/3</strain>
    </source>
</reference>
<proteinExistence type="predicted"/>
<feature type="transmembrane region" description="Helical" evidence="1">
    <location>
        <begin position="13"/>
        <end position="34"/>
    </location>
</feature>
<evidence type="ECO:0000256" key="1">
    <source>
        <dbReference type="SAM" id="Phobius"/>
    </source>
</evidence>
<organism evidence="2 3">
    <name type="scientific">Corynebacterium pelargi</name>
    <dbReference type="NCBI Taxonomy" id="1471400"/>
    <lineage>
        <taxon>Bacteria</taxon>
        <taxon>Bacillati</taxon>
        <taxon>Actinomycetota</taxon>
        <taxon>Actinomycetes</taxon>
        <taxon>Mycobacteriales</taxon>
        <taxon>Corynebacteriaceae</taxon>
        <taxon>Corynebacterium</taxon>
    </lineage>
</organism>
<sequence length="42" mass="4543">MLPQGRPMGCGGVISRAEVLILIDIMALCIALYVTKSTAIWH</sequence>
<dbReference type="KEGG" id="cpeg:CPELA_03670"/>
<protein>
    <submittedName>
        <fullName evidence="2">Uncharacterized protein</fullName>
    </submittedName>
</protein>
<keyword evidence="1" id="KW-1133">Transmembrane helix</keyword>
<evidence type="ECO:0000313" key="3">
    <source>
        <dbReference type="Proteomes" id="UP000288929"/>
    </source>
</evidence>
<dbReference type="EMBL" id="CP035299">
    <property type="protein sequence ID" value="QAU52013.1"/>
    <property type="molecule type" value="Genomic_DNA"/>
</dbReference>
<dbReference type="Proteomes" id="UP000288929">
    <property type="component" value="Chromosome"/>
</dbReference>
<accession>A0A410W7T6</accession>
<keyword evidence="1" id="KW-0812">Transmembrane</keyword>
<gene>
    <name evidence="2" type="ORF">CPELA_03670</name>
</gene>
<keyword evidence="1" id="KW-0472">Membrane</keyword>
<dbReference type="AlphaFoldDB" id="A0A410W7T6"/>
<evidence type="ECO:0000313" key="2">
    <source>
        <dbReference type="EMBL" id="QAU52013.1"/>
    </source>
</evidence>
<name>A0A410W7T6_9CORY</name>